<dbReference type="GO" id="GO:0016887">
    <property type="term" value="F:ATP hydrolysis activity"/>
    <property type="evidence" value="ECO:0007669"/>
    <property type="project" value="InterPro"/>
</dbReference>
<evidence type="ECO:0000256" key="2">
    <source>
        <dbReference type="ARBA" id="ARBA00022448"/>
    </source>
</evidence>
<evidence type="ECO:0000256" key="4">
    <source>
        <dbReference type="ARBA" id="ARBA00022840"/>
    </source>
</evidence>
<dbReference type="Pfam" id="PF00005">
    <property type="entry name" value="ABC_tran"/>
    <property type="match status" value="1"/>
</dbReference>
<sequence>MTPAPALEFSHVGFSYGTAPTLEDVSLRVGAGEFWALIGPNGGGKSTLLKLALGLLVSDSGEIRIFGKPPAEARARVGYVPQFATFPRDFPLAVEQVVLQGRLDSRNWWHPMRKGDHAAIRTALDRVGVADLVARPIGSLSGGQLQRVMIARALVADPTLLLLDEPTAHVDTDAETSFFDLLAGLRNSMAIVMVSHDVGLVSRHVDHIACLKRTLVWHGAAPLTEGILAQLYGASARLVDHRLTETS</sequence>
<dbReference type="CDD" id="cd03235">
    <property type="entry name" value="ABC_Metallic_Cations"/>
    <property type="match status" value="1"/>
</dbReference>
<dbReference type="InterPro" id="IPR050153">
    <property type="entry name" value="Metal_Ion_Import_ABC"/>
</dbReference>
<dbReference type="InterPro" id="IPR027417">
    <property type="entry name" value="P-loop_NTPase"/>
</dbReference>
<evidence type="ECO:0000256" key="5">
    <source>
        <dbReference type="ARBA" id="ARBA00022906"/>
    </source>
</evidence>
<keyword evidence="2" id="KW-0813">Transport</keyword>
<evidence type="ECO:0000256" key="6">
    <source>
        <dbReference type="ARBA" id="ARBA00023065"/>
    </source>
</evidence>
<keyword evidence="3" id="KW-0547">Nucleotide-binding</keyword>
<dbReference type="PROSITE" id="PS50893">
    <property type="entry name" value="ABC_TRANSPORTER_2"/>
    <property type="match status" value="1"/>
</dbReference>
<dbReference type="InterPro" id="IPR003593">
    <property type="entry name" value="AAA+_ATPase"/>
</dbReference>
<dbReference type="InterPro" id="IPR003439">
    <property type="entry name" value="ABC_transporter-like_ATP-bd"/>
</dbReference>
<comment type="similarity">
    <text evidence="1">Belongs to the ABC transporter superfamily.</text>
</comment>
<evidence type="ECO:0000256" key="3">
    <source>
        <dbReference type="ARBA" id="ARBA00022741"/>
    </source>
</evidence>
<keyword evidence="6" id="KW-0406">Ion transport</keyword>
<evidence type="ECO:0000313" key="9">
    <source>
        <dbReference type="Proteomes" id="UP000295399"/>
    </source>
</evidence>
<dbReference type="GO" id="GO:0005524">
    <property type="term" value="F:ATP binding"/>
    <property type="evidence" value="ECO:0007669"/>
    <property type="project" value="UniProtKB-KW"/>
</dbReference>
<keyword evidence="5" id="KW-0864">Zinc transport</keyword>
<feature type="domain" description="ABC transporter" evidence="7">
    <location>
        <begin position="7"/>
        <end position="238"/>
    </location>
</feature>
<comment type="caution">
    <text evidence="8">The sequence shown here is derived from an EMBL/GenBank/DDBJ whole genome shotgun (WGS) entry which is preliminary data.</text>
</comment>
<gene>
    <name evidence="8" type="ORF">EV659_103385</name>
</gene>
<dbReference type="FunCoup" id="A0A4R2PLJ9">
    <property type="interactions" value="105"/>
</dbReference>
<dbReference type="SMART" id="SM00382">
    <property type="entry name" value="AAA"/>
    <property type="match status" value="1"/>
</dbReference>
<accession>A0A4R2PLJ9</accession>
<organism evidence="8 9">
    <name type="scientific">Rhodothalassium salexigens DSM 2132</name>
    <dbReference type="NCBI Taxonomy" id="1188247"/>
    <lineage>
        <taxon>Bacteria</taxon>
        <taxon>Pseudomonadati</taxon>
        <taxon>Pseudomonadota</taxon>
        <taxon>Alphaproteobacteria</taxon>
        <taxon>Rhodothalassiales</taxon>
        <taxon>Rhodothalassiaceae</taxon>
        <taxon>Rhodothalassium</taxon>
    </lineage>
</organism>
<protein>
    <submittedName>
        <fullName evidence="8">Zinc transport system ATP-binding protein</fullName>
    </submittedName>
</protein>
<keyword evidence="9" id="KW-1185">Reference proteome</keyword>
<dbReference type="SUPFAM" id="SSF52540">
    <property type="entry name" value="P-loop containing nucleoside triphosphate hydrolases"/>
    <property type="match status" value="1"/>
</dbReference>
<dbReference type="FunFam" id="3.40.50.300:FF:000134">
    <property type="entry name" value="Iron-enterobactin ABC transporter ATP-binding protein"/>
    <property type="match status" value="1"/>
</dbReference>
<dbReference type="RefSeq" id="WP_132708017.1">
    <property type="nucleotide sequence ID" value="NZ_JACIGF010000003.1"/>
</dbReference>
<dbReference type="InParanoid" id="A0A4R2PLJ9"/>
<dbReference type="Proteomes" id="UP000295399">
    <property type="component" value="Unassembled WGS sequence"/>
</dbReference>
<dbReference type="InterPro" id="IPR017871">
    <property type="entry name" value="ABC_transporter-like_CS"/>
</dbReference>
<keyword evidence="5" id="KW-0862">Zinc</keyword>
<dbReference type="GO" id="GO:0006829">
    <property type="term" value="P:zinc ion transport"/>
    <property type="evidence" value="ECO:0007669"/>
    <property type="project" value="UniProtKB-KW"/>
</dbReference>
<keyword evidence="4 8" id="KW-0067">ATP-binding</keyword>
<reference evidence="8 9" key="1">
    <citation type="submission" date="2019-03" db="EMBL/GenBank/DDBJ databases">
        <title>Genomic Encyclopedia of Type Strains, Phase IV (KMG-IV): sequencing the most valuable type-strain genomes for metagenomic binning, comparative biology and taxonomic classification.</title>
        <authorList>
            <person name="Goeker M."/>
        </authorList>
    </citation>
    <scope>NUCLEOTIDE SEQUENCE [LARGE SCALE GENOMIC DNA]</scope>
    <source>
        <strain evidence="8 9">DSM 2132</strain>
    </source>
</reference>
<evidence type="ECO:0000259" key="7">
    <source>
        <dbReference type="PROSITE" id="PS50893"/>
    </source>
</evidence>
<dbReference type="OrthoDB" id="9810077at2"/>
<name>A0A4R2PLJ9_RHOSA</name>
<dbReference type="Gene3D" id="3.40.50.300">
    <property type="entry name" value="P-loop containing nucleotide triphosphate hydrolases"/>
    <property type="match status" value="1"/>
</dbReference>
<dbReference type="PROSITE" id="PS00211">
    <property type="entry name" value="ABC_TRANSPORTER_1"/>
    <property type="match status" value="1"/>
</dbReference>
<evidence type="ECO:0000256" key="1">
    <source>
        <dbReference type="ARBA" id="ARBA00005417"/>
    </source>
</evidence>
<evidence type="ECO:0000313" key="8">
    <source>
        <dbReference type="EMBL" id="TCP36492.1"/>
    </source>
</evidence>
<dbReference type="AlphaFoldDB" id="A0A4R2PLJ9"/>
<proteinExistence type="inferred from homology"/>
<dbReference type="EMBL" id="SLXO01000003">
    <property type="protein sequence ID" value="TCP36492.1"/>
    <property type="molecule type" value="Genomic_DNA"/>
</dbReference>
<dbReference type="PANTHER" id="PTHR42734">
    <property type="entry name" value="METAL TRANSPORT SYSTEM ATP-BINDING PROTEIN TM_0124-RELATED"/>
    <property type="match status" value="1"/>
</dbReference>